<evidence type="ECO:0000256" key="4">
    <source>
        <dbReference type="ARBA" id="ARBA00023015"/>
    </source>
</evidence>
<gene>
    <name evidence="10" type="ORF">L228DRAFT_143329</name>
</gene>
<dbReference type="SUPFAM" id="SSF57701">
    <property type="entry name" value="Zn2/Cys6 DNA-binding domain"/>
    <property type="match status" value="1"/>
</dbReference>
<keyword evidence="6" id="KW-0804">Transcription</keyword>
<dbReference type="CDD" id="cd12148">
    <property type="entry name" value="fungal_TF_MHR"/>
    <property type="match status" value="1"/>
</dbReference>
<feature type="region of interest" description="Disordered" evidence="8">
    <location>
        <begin position="72"/>
        <end position="111"/>
    </location>
</feature>
<keyword evidence="3" id="KW-0862">Zinc</keyword>
<dbReference type="PANTHER" id="PTHR31313:SF86">
    <property type="entry name" value="ZN(2)-C6 FUNGAL-TYPE DOMAIN-CONTAINING PROTEIN"/>
    <property type="match status" value="1"/>
</dbReference>
<evidence type="ECO:0000256" key="5">
    <source>
        <dbReference type="ARBA" id="ARBA00023125"/>
    </source>
</evidence>
<reference evidence="10 11" key="1">
    <citation type="journal article" date="2016" name="Fungal Biol.">
        <title>The genome of Xylona heveae provides a window into fungal endophytism.</title>
        <authorList>
            <person name="Gazis R."/>
            <person name="Kuo A."/>
            <person name="Riley R."/>
            <person name="LaButti K."/>
            <person name="Lipzen A."/>
            <person name="Lin J."/>
            <person name="Amirebrahimi M."/>
            <person name="Hesse C.N."/>
            <person name="Spatafora J.W."/>
            <person name="Henrissat B."/>
            <person name="Hainaut M."/>
            <person name="Grigoriev I.V."/>
            <person name="Hibbett D.S."/>
        </authorList>
    </citation>
    <scope>NUCLEOTIDE SEQUENCE [LARGE SCALE GENOMIC DNA]</scope>
    <source>
        <strain evidence="10 11">TC161</strain>
    </source>
</reference>
<dbReference type="InterPro" id="IPR001138">
    <property type="entry name" value="Zn2Cys6_DnaBD"/>
</dbReference>
<sequence>MDPPQAQGRRRRAPKACVFCRQRKMKCSNERPRCMNCIAYEQECVFVEAPKKSRPSKARILHLEEENRKLQARLASTASTPSSDESQSVKGEGSNVNSPRQTELSPSQSPQLMCRAYDPLARDDKWNLSSIGRVSALDSSGWNELFQQSQTRNPTNGESVYYSLAGALLNDSFNRNEVGQGWENPKLPTRHVREQLMAEAARQRQLEAINFNFNRLDFDGVDRDIGLQLLTRYWNLEHQLNLFVYRPAFMRDMACGGRYFSKLLLNAIFFTASVNFSESPAVQAAHESYRQRFKELLAPALDRSEITTIQALLIMSEALLATDEDRCAAFMYEGMAFRMINDFHAKLQAQSNTTPSQLSVEEMEIRRRVFWGAFVADKLRSLYQGRPISFENKRWRVPLAFLDDFEEMELWMPLANAELLSYPGYPTYSVTTFTSLCKLSQVINCVYNKLYTEDSLSYPTEQLANIHKLLQAKLQYWHRGLPSHLRYDYSDATQTIPPPHVLSLLITYHLLIIQLHRPFNKDGFLHAKLPSVALNSFDVCVTASKDLVGLLRAYDRAFGVANAPFLIFYATYVSAIFLVREATQSTGSEAVSCLDTCLTLMGRNEKNAHVRAAKAAVLDLMGVLGVPFDRRGSSDVGHTGSSLHPSPVQSRQLELNATPMDIAVHNPHDAVIGHNLAFTTDDNFRSRLAAGPDFDVIINNFIRGFNSEATVSEDDSDASRLTSPHATPAPRLEGSREMILAGHSPVDPTLDEYIRTHSIDASANPSVLPFDESTLHVGW</sequence>
<evidence type="ECO:0000256" key="8">
    <source>
        <dbReference type="SAM" id="MobiDB-lite"/>
    </source>
</evidence>
<dbReference type="STRING" id="1328760.A0A165H7I3"/>
<dbReference type="PROSITE" id="PS50048">
    <property type="entry name" value="ZN2_CY6_FUNGAL_2"/>
    <property type="match status" value="1"/>
</dbReference>
<evidence type="ECO:0000256" key="6">
    <source>
        <dbReference type="ARBA" id="ARBA00023163"/>
    </source>
</evidence>
<dbReference type="Proteomes" id="UP000076632">
    <property type="component" value="Unassembled WGS sequence"/>
</dbReference>
<dbReference type="GO" id="GO:0000981">
    <property type="term" value="F:DNA-binding transcription factor activity, RNA polymerase II-specific"/>
    <property type="evidence" value="ECO:0007669"/>
    <property type="project" value="InterPro"/>
</dbReference>
<dbReference type="RefSeq" id="XP_018188647.1">
    <property type="nucleotide sequence ID" value="XM_018329200.1"/>
</dbReference>
<dbReference type="InterPro" id="IPR007219">
    <property type="entry name" value="XnlR_reg_dom"/>
</dbReference>
<proteinExistence type="predicted"/>
<protein>
    <recommendedName>
        <fullName evidence="9">Zn(2)-C6 fungal-type domain-containing protein</fullName>
    </recommendedName>
</protein>
<feature type="domain" description="Zn(2)-C6 fungal-type" evidence="9">
    <location>
        <begin position="16"/>
        <end position="46"/>
    </location>
</feature>
<evidence type="ECO:0000256" key="2">
    <source>
        <dbReference type="ARBA" id="ARBA00022723"/>
    </source>
</evidence>
<name>A0A165H7I3_XYLHT</name>
<dbReference type="InterPro" id="IPR051615">
    <property type="entry name" value="Transcr_Regulatory_Elem"/>
</dbReference>
<dbReference type="InterPro" id="IPR036864">
    <property type="entry name" value="Zn2-C6_fun-type_DNA-bd_sf"/>
</dbReference>
<evidence type="ECO:0000256" key="3">
    <source>
        <dbReference type="ARBA" id="ARBA00022833"/>
    </source>
</evidence>
<dbReference type="GO" id="GO:0008270">
    <property type="term" value="F:zinc ion binding"/>
    <property type="evidence" value="ECO:0007669"/>
    <property type="project" value="InterPro"/>
</dbReference>
<evidence type="ECO:0000313" key="11">
    <source>
        <dbReference type="Proteomes" id="UP000076632"/>
    </source>
</evidence>
<dbReference type="SMART" id="SM00066">
    <property type="entry name" value="GAL4"/>
    <property type="match status" value="1"/>
</dbReference>
<dbReference type="PANTHER" id="PTHR31313">
    <property type="entry name" value="TY1 ENHANCER ACTIVATOR"/>
    <property type="match status" value="1"/>
</dbReference>
<keyword evidence="11" id="KW-1185">Reference proteome</keyword>
<dbReference type="Gene3D" id="4.10.240.10">
    <property type="entry name" value="Zn(2)-C6 fungal-type DNA-binding domain"/>
    <property type="match status" value="1"/>
</dbReference>
<evidence type="ECO:0000259" key="9">
    <source>
        <dbReference type="PROSITE" id="PS50048"/>
    </source>
</evidence>
<dbReference type="GeneID" id="28894337"/>
<comment type="subcellular location">
    <subcellularLocation>
        <location evidence="1">Nucleus</location>
    </subcellularLocation>
</comment>
<evidence type="ECO:0000256" key="7">
    <source>
        <dbReference type="ARBA" id="ARBA00023242"/>
    </source>
</evidence>
<dbReference type="OrthoDB" id="2154091at2759"/>
<dbReference type="GO" id="GO:0006351">
    <property type="term" value="P:DNA-templated transcription"/>
    <property type="evidence" value="ECO:0007669"/>
    <property type="project" value="InterPro"/>
</dbReference>
<keyword evidence="4" id="KW-0805">Transcription regulation</keyword>
<evidence type="ECO:0000256" key="1">
    <source>
        <dbReference type="ARBA" id="ARBA00004123"/>
    </source>
</evidence>
<keyword evidence="7" id="KW-0539">Nucleus</keyword>
<dbReference type="Pfam" id="PF00172">
    <property type="entry name" value="Zn_clus"/>
    <property type="match status" value="1"/>
</dbReference>
<dbReference type="PROSITE" id="PS00463">
    <property type="entry name" value="ZN2_CY6_FUNGAL_1"/>
    <property type="match status" value="1"/>
</dbReference>
<organism evidence="10 11">
    <name type="scientific">Xylona heveae (strain CBS 132557 / TC161)</name>
    <dbReference type="NCBI Taxonomy" id="1328760"/>
    <lineage>
        <taxon>Eukaryota</taxon>
        <taxon>Fungi</taxon>
        <taxon>Dikarya</taxon>
        <taxon>Ascomycota</taxon>
        <taxon>Pezizomycotina</taxon>
        <taxon>Xylonomycetes</taxon>
        <taxon>Xylonales</taxon>
        <taxon>Xylonaceae</taxon>
        <taxon>Xylona</taxon>
    </lineage>
</organism>
<dbReference type="GO" id="GO:0003677">
    <property type="term" value="F:DNA binding"/>
    <property type="evidence" value="ECO:0007669"/>
    <property type="project" value="UniProtKB-KW"/>
</dbReference>
<keyword evidence="5" id="KW-0238">DNA-binding</keyword>
<dbReference type="Pfam" id="PF04082">
    <property type="entry name" value="Fungal_trans"/>
    <property type="match status" value="1"/>
</dbReference>
<dbReference type="AlphaFoldDB" id="A0A165H7I3"/>
<dbReference type="CDD" id="cd00067">
    <property type="entry name" value="GAL4"/>
    <property type="match status" value="1"/>
</dbReference>
<dbReference type="InParanoid" id="A0A165H7I3"/>
<feature type="compositionally biased region" description="Polar residues" evidence="8">
    <location>
        <begin position="74"/>
        <end position="111"/>
    </location>
</feature>
<dbReference type="OMA" id="DHWVERG"/>
<dbReference type="GO" id="GO:0005634">
    <property type="term" value="C:nucleus"/>
    <property type="evidence" value="ECO:0007669"/>
    <property type="project" value="UniProtKB-SubCell"/>
</dbReference>
<keyword evidence="2" id="KW-0479">Metal-binding</keyword>
<dbReference type="EMBL" id="KV407458">
    <property type="protein sequence ID" value="KZF23092.1"/>
    <property type="molecule type" value="Genomic_DNA"/>
</dbReference>
<evidence type="ECO:0000313" key="10">
    <source>
        <dbReference type="EMBL" id="KZF23092.1"/>
    </source>
</evidence>
<accession>A0A165H7I3</accession>